<proteinExistence type="predicted"/>
<gene>
    <name evidence="2" type="ORF">B0H17DRAFT_1136559</name>
</gene>
<reference evidence="2" key="1">
    <citation type="submission" date="2023-03" db="EMBL/GenBank/DDBJ databases">
        <title>Massive genome expansion in bonnet fungi (Mycena s.s.) driven by repeated elements and novel gene families across ecological guilds.</title>
        <authorList>
            <consortium name="Lawrence Berkeley National Laboratory"/>
            <person name="Harder C.B."/>
            <person name="Miyauchi S."/>
            <person name="Viragh M."/>
            <person name="Kuo A."/>
            <person name="Thoen E."/>
            <person name="Andreopoulos B."/>
            <person name="Lu D."/>
            <person name="Skrede I."/>
            <person name="Drula E."/>
            <person name="Henrissat B."/>
            <person name="Morin E."/>
            <person name="Kohler A."/>
            <person name="Barry K."/>
            <person name="LaButti K."/>
            <person name="Morin E."/>
            <person name="Salamov A."/>
            <person name="Lipzen A."/>
            <person name="Mereny Z."/>
            <person name="Hegedus B."/>
            <person name="Baldrian P."/>
            <person name="Stursova M."/>
            <person name="Weitz H."/>
            <person name="Taylor A."/>
            <person name="Grigoriev I.V."/>
            <person name="Nagy L.G."/>
            <person name="Martin F."/>
            <person name="Kauserud H."/>
        </authorList>
    </citation>
    <scope>NUCLEOTIDE SEQUENCE</scope>
    <source>
        <strain evidence="2">CBHHK067</strain>
    </source>
</reference>
<dbReference type="Proteomes" id="UP001221757">
    <property type="component" value="Unassembled WGS sequence"/>
</dbReference>
<evidence type="ECO:0000313" key="2">
    <source>
        <dbReference type="EMBL" id="KAJ7687055.1"/>
    </source>
</evidence>
<dbReference type="AlphaFoldDB" id="A0AAD7GFZ1"/>
<sequence>MMAEGEETVRTVCKAQKRTQRHPLQHMIRAEAAAMEVDPPSVRPYVPACAEDVVGSESTGVIRKNWFKSACVEPDLNRRLLHKLLSEELDKDLCSTTSKYHSIVASGNLDSNRFPTPSCSMVIDLTESDLDLIIGQVEAAWAIAAVEVFLYGSVTSARQQFLTGSTISLFILSTVHCALVLASTILQARMVNPKTAETSQRDVNASLVCAASAVYILSKCVIPWKQEQVEANSFVPSVIADSIFGKIIILPTLLTLAVGGASMGLAFGNAVL</sequence>
<keyword evidence="1" id="KW-0472">Membrane</keyword>
<name>A0AAD7GFZ1_MYCRO</name>
<keyword evidence="1" id="KW-1133">Transmembrane helix</keyword>
<organism evidence="2 3">
    <name type="scientific">Mycena rosella</name>
    <name type="common">Pink bonnet</name>
    <name type="synonym">Agaricus rosellus</name>
    <dbReference type="NCBI Taxonomy" id="1033263"/>
    <lineage>
        <taxon>Eukaryota</taxon>
        <taxon>Fungi</taxon>
        <taxon>Dikarya</taxon>
        <taxon>Basidiomycota</taxon>
        <taxon>Agaricomycotina</taxon>
        <taxon>Agaricomycetes</taxon>
        <taxon>Agaricomycetidae</taxon>
        <taxon>Agaricales</taxon>
        <taxon>Marasmiineae</taxon>
        <taxon>Mycenaceae</taxon>
        <taxon>Mycena</taxon>
    </lineage>
</organism>
<feature type="transmembrane region" description="Helical" evidence="1">
    <location>
        <begin position="244"/>
        <end position="267"/>
    </location>
</feature>
<keyword evidence="1" id="KW-0812">Transmembrane</keyword>
<keyword evidence="3" id="KW-1185">Reference proteome</keyword>
<evidence type="ECO:0000256" key="1">
    <source>
        <dbReference type="SAM" id="Phobius"/>
    </source>
</evidence>
<protein>
    <submittedName>
        <fullName evidence="2">Uncharacterized protein</fullName>
    </submittedName>
</protein>
<feature type="transmembrane region" description="Helical" evidence="1">
    <location>
        <begin position="161"/>
        <end position="182"/>
    </location>
</feature>
<comment type="caution">
    <text evidence="2">The sequence shown here is derived from an EMBL/GenBank/DDBJ whole genome shotgun (WGS) entry which is preliminary data.</text>
</comment>
<accession>A0AAD7GFZ1</accession>
<evidence type="ECO:0000313" key="3">
    <source>
        <dbReference type="Proteomes" id="UP001221757"/>
    </source>
</evidence>
<dbReference type="EMBL" id="JARKIE010000091">
    <property type="protein sequence ID" value="KAJ7687055.1"/>
    <property type="molecule type" value="Genomic_DNA"/>
</dbReference>